<dbReference type="InterPro" id="IPR051398">
    <property type="entry name" value="Polysacch_Deacetylase"/>
</dbReference>
<evidence type="ECO:0000313" key="5">
    <source>
        <dbReference type="Proteomes" id="UP000290545"/>
    </source>
</evidence>
<dbReference type="InterPro" id="IPR011330">
    <property type="entry name" value="Glyco_hydro/deAcase_b/a-brl"/>
</dbReference>
<dbReference type="Gene3D" id="3.20.20.370">
    <property type="entry name" value="Glycoside hydrolase/deacetylase"/>
    <property type="match status" value="1"/>
</dbReference>
<name>A0A4Q1DCF2_9BACT</name>
<dbReference type="PANTHER" id="PTHR34216">
    <property type="match status" value="1"/>
</dbReference>
<comment type="caution">
    <text evidence="4">The sequence shown here is derived from an EMBL/GenBank/DDBJ whole genome shotgun (WGS) entry which is preliminary data.</text>
</comment>
<dbReference type="PANTHER" id="PTHR34216:SF3">
    <property type="entry name" value="POLY-BETA-1,6-N-ACETYL-D-GLUCOSAMINE N-DEACETYLASE"/>
    <property type="match status" value="1"/>
</dbReference>
<dbReference type="SUPFAM" id="SSF88713">
    <property type="entry name" value="Glycoside hydrolase/deacetylase"/>
    <property type="match status" value="1"/>
</dbReference>
<sequence length="265" mass="30681">MYHSVNPTQEEAGYLHVPLRVFEAQLQWLSLQAYTTITIADLLREPASTFHSQASKKLVITFDDGYVSLYRLATPLLRKYGFTATLFVTTAAVGAESYRVLPHFSTTLPSGDRPLNWQELKEMEEDCWDIQPHGHEHLTHNMIADAALQTEIAESKRLVELHLQKQALYYAFPYGRYNHRCLQLLDQLGFRAAFTVQPGLTGNTKPFQIPRIEINRFDTIALFQRKVTTGYRSQGQHISSFFTSFIFRNPRLKDWLKQVRDRFLP</sequence>
<dbReference type="Proteomes" id="UP000290545">
    <property type="component" value="Unassembled WGS sequence"/>
</dbReference>
<evidence type="ECO:0000313" key="4">
    <source>
        <dbReference type="EMBL" id="RXK87122.1"/>
    </source>
</evidence>
<gene>
    <name evidence="4" type="ORF">ESB13_10170</name>
</gene>
<accession>A0A4Q1DCF2</accession>
<comment type="subcellular location">
    <subcellularLocation>
        <location evidence="1">Secreted</location>
    </subcellularLocation>
</comment>
<feature type="domain" description="NodB homology" evidence="3">
    <location>
        <begin position="56"/>
        <end position="265"/>
    </location>
</feature>
<proteinExistence type="predicted"/>
<dbReference type="Pfam" id="PF01522">
    <property type="entry name" value="Polysacc_deac_1"/>
    <property type="match status" value="1"/>
</dbReference>
<dbReference type="InterPro" id="IPR002509">
    <property type="entry name" value="NODB_dom"/>
</dbReference>
<dbReference type="EMBL" id="SDHZ01000001">
    <property type="protein sequence ID" value="RXK87122.1"/>
    <property type="molecule type" value="Genomic_DNA"/>
</dbReference>
<reference evidence="4 5" key="1">
    <citation type="submission" date="2019-01" db="EMBL/GenBank/DDBJ databases">
        <title>Filimonas sp. strain TTM-71.</title>
        <authorList>
            <person name="Chen W.-M."/>
        </authorList>
    </citation>
    <scope>NUCLEOTIDE SEQUENCE [LARGE SCALE GENOMIC DNA]</scope>
    <source>
        <strain evidence="4 5">TTM-71</strain>
    </source>
</reference>
<organism evidence="4 5">
    <name type="scientific">Filimonas effusa</name>
    <dbReference type="NCBI Taxonomy" id="2508721"/>
    <lineage>
        <taxon>Bacteria</taxon>
        <taxon>Pseudomonadati</taxon>
        <taxon>Bacteroidota</taxon>
        <taxon>Chitinophagia</taxon>
        <taxon>Chitinophagales</taxon>
        <taxon>Chitinophagaceae</taxon>
        <taxon>Filimonas</taxon>
    </lineage>
</organism>
<dbReference type="GO" id="GO:0016810">
    <property type="term" value="F:hydrolase activity, acting on carbon-nitrogen (but not peptide) bonds"/>
    <property type="evidence" value="ECO:0007669"/>
    <property type="project" value="InterPro"/>
</dbReference>
<protein>
    <submittedName>
        <fullName evidence="4">Polysaccharide deacetylase family protein</fullName>
    </submittedName>
</protein>
<evidence type="ECO:0000256" key="2">
    <source>
        <dbReference type="ARBA" id="ARBA00022729"/>
    </source>
</evidence>
<dbReference type="PROSITE" id="PS51677">
    <property type="entry name" value="NODB"/>
    <property type="match status" value="1"/>
</dbReference>
<dbReference type="GO" id="GO:0005576">
    <property type="term" value="C:extracellular region"/>
    <property type="evidence" value="ECO:0007669"/>
    <property type="project" value="UniProtKB-SubCell"/>
</dbReference>
<evidence type="ECO:0000256" key="1">
    <source>
        <dbReference type="ARBA" id="ARBA00004613"/>
    </source>
</evidence>
<dbReference type="CDD" id="cd10918">
    <property type="entry name" value="CE4_NodB_like_5s_6s"/>
    <property type="match status" value="1"/>
</dbReference>
<keyword evidence="2" id="KW-0732">Signal</keyword>
<dbReference type="RefSeq" id="WP_129002872.1">
    <property type="nucleotide sequence ID" value="NZ_SDHZ01000001.1"/>
</dbReference>
<dbReference type="AlphaFoldDB" id="A0A4Q1DCF2"/>
<evidence type="ECO:0000259" key="3">
    <source>
        <dbReference type="PROSITE" id="PS51677"/>
    </source>
</evidence>
<keyword evidence="5" id="KW-1185">Reference proteome</keyword>
<dbReference type="OrthoDB" id="9778320at2"/>
<dbReference type="GO" id="GO:0005975">
    <property type="term" value="P:carbohydrate metabolic process"/>
    <property type="evidence" value="ECO:0007669"/>
    <property type="project" value="InterPro"/>
</dbReference>